<reference evidence="6" key="1">
    <citation type="submission" date="2022-11" db="EMBL/GenBank/DDBJ databases">
        <authorList>
            <person name="Scott C."/>
            <person name="Bruce N."/>
        </authorList>
    </citation>
    <scope>NUCLEOTIDE SEQUENCE</scope>
</reference>
<keyword evidence="5" id="KW-0067">ATP-binding</keyword>
<dbReference type="Gene3D" id="1.10.510.10">
    <property type="entry name" value="Transferase(Phosphotransferase) domain 1"/>
    <property type="match status" value="2"/>
</dbReference>
<dbReference type="OrthoDB" id="5979581at2759"/>
<dbReference type="InterPro" id="IPR050494">
    <property type="entry name" value="Ser_Thr_dual-spec_kinase"/>
</dbReference>
<dbReference type="GO" id="GO:0005524">
    <property type="term" value="F:ATP binding"/>
    <property type="evidence" value="ECO:0007669"/>
    <property type="project" value="UniProtKB-KW"/>
</dbReference>
<dbReference type="SUPFAM" id="SSF56112">
    <property type="entry name" value="Protein kinase-like (PK-like)"/>
    <property type="match status" value="1"/>
</dbReference>
<evidence type="ECO:0000256" key="3">
    <source>
        <dbReference type="ARBA" id="ARBA00022741"/>
    </source>
</evidence>
<evidence type="ECO:0000256" key="4">
    <source>
        <dbReference type="ARBA" id="ARBA00022777"/>
    </source>
</evidence>
<evidence type="ECO:0000313" key="7">
    <source>
        <dbReference type="Proteomes" id="UP000838763"/>
    </source>
</evidence>
<evidence type="ECO:0008006" key="8">
    <source>
        <dbReference type="Google" id="ProtNLM"/>
    </source>
</evidence>
<keyword evidence="1" id="KW-0723">Serine/threonine-protein kinase</keyword>
<gene>
    <name evidence="6" type="ORF">PPNO1_LOCUS5738</name>
</gene>
<evidence type="ECO:0000256" key="1">
    <source>
        <dbReference type="ARBA" id="ARBA00022527"/>
    </source>
</evidence>
<dbReference type="AlphaFoldDB" id="A0A9P1MC80"/>
<name>A0A9P1MC80_9PEZI</name>
<dbReference type="PANTHER" id="PTHR24058">
    <property type="entry name" value="DUAL SPECIFICITY PROTEIN KINASE"/>
    <property type="match status" value="1"/>
</dbReference>
<protein>
    <recommendedName>
        <fullName evidence="8">Protein kinase domain-containing protein</fullName>
    </recommendedName>
</protein>
<comment type="caution">
    <text evidence="6">The sequence shown here is derived from an EMBL/GenBank/DDBJ whole genome shotgun (WGS) entry which is preliminary data.</text>
</comment>
<evidence type="ECO:0000256" key="2">
    <source>
        <dbReference type="ARBA" id="ARBA00022679"/>
    </source>
</evidence>
<evidence type="ECO:0000256" key="5">
    <source>
        <dbReference type="ARBA" id="ARBA00022840"/>
    </source>
</evidence>
<keyword evidence="7" id="KW-1185">Reference proteome</keyword>
<dbReference type="InterPro" id="IPR011009">
    <property type="entry name" value="Kinase-like_dom_sf"/>
</dbReference>
<proteinExistence type="predicted"/>
<dbReference type="Proteomes" id="UP000838763">
    <property type="component" value="Unassembled WGS sequence"/>
</dbReference>
<evidence type="ECO:0000313" key="6">
    <source>
        <dbReference type="EMBL" id="CAI4216072.1"/>
    </source>
</evidence>
<sequence>MVPKINIDIKADNIMFSIADDSVFDDFMEKELQTPCPRKEVDGRIIYTSRGLKLPKELNAPVLCDLGSAVPGDIEQSKDIQPDIYRAPEVILGVHGRDFSAQDLVKDQILLEQRETTLQGLDKASFLSLMQKMLQWEPAKRGSAKELAEHEWIRKSMGD</sequence>
<dbReference type="GO" id="GO:0004674">
    <property type="term" value="F:protein serine/threonine kinase activity"/>
    <property type="evidence" value="ECO:0007669"/>
    <property type="project" value="UniProtKB-KW"/>
</dbReference>
<accession>A0A9P1MC80</accession>
<keyword evidence="4" id="KW-0418">Kinase</keyword>
<dbReference type="EMBL" id="CALLCH030000015">
    <property type="protein sequence ID" value="CAI4216072.1"/>
    <property type="molecule type" value="Genomic_DNA"/>
</dbReference>
<keyword evidence="3" id="KW-0547">Nucleotide-binding</keyword>
<keyword evidence="2" id="KW-0808">Transferase</keyword>
<organism evidence="6 7">
    <name type="scientific">Parascedosporium putredinis</name>
    <dbReference type="NCBI Taxonomy" id="1442378"/>
    <lineage>
        <taxon>Eukaryota</taxon>
        <taxon>Fungi</taxon>
        <taxon>Dikarya</taxon>
        <taxon>Ascomycota</taxon>
        <taxon>Pezizomycotina</taxon>
        <taxon>Sordariomycetes</taxon>
        <taxon>Hypocreomycetidae</taxon>
        <taxon>Microascales</taxon>
        <taxon>Microascaceae</taxon>
        <taxon>Parascedosporium</taxon>
    </lineage>
</organism>